<comment type="caution">
    <text evidence="1">The sequence shown here is derived from an EMBL/GenBank/DDBJ whole genome shotgun (WGS) entry which is preliminary data.</text>
</comment>
<protein>
    <submittedName>
        <fullName evidence="1">Uncharacterized protein</fullName>
    </submittedName>
</protein>
<dbReference type="Gramene" id="rna1562">
    <property type="protein sequence ID" value="RHN78047.1"/>
    <property type="gene ID" value="gene1562"/>
</dbReference>
<dbReference type="Proteomes" id="UP000265566">
    <property type="component" value="Chromosome 1"/>
</dbReference>
<gene>
    <name evidence="1" type="ORF">MtrunA17_Chr1g0161261</name>
</gene>
<reference evidence="2" key="1">
    <citation type="journal article" date="2018" name="Nat. Plants">
        <title>Whole-genome landscape of Medicago truncatula symbiotic genes.</title>
        <authorList>
            <person name="Pecrix Y."/>
            <person name="Staton S.E."/>
            <person name="Sallet E."/>
            <person name="Lelandais-Briere C."/>
            <person name="Moreau S."/>
            <person name="Carrere S."/>
            <person name="Blein T."/>
            <person name="Jardinaud M.F."/>
            <person name="Latrasse D."/>
            <person name="Zouine M."/>
            <person name="Zahm M."/>
            <person name="Kreplak J."/>
            <person name="Mayjonade B."/>
            <person name="Satge C."/>
            <person name="Perez M."/>
            <person name="Cauet S."/>
            <person name="Marande W."/>
            <person name="Chantry-Darmon C."/>
            <person name="Lopez-Roques C."/>
            <person name="Bouchez O."/>
            <person name="Berard A."/>
            <person name="Debelle F."/>
            <person name="Munos S."/>
            <person name="Bendahmane A."/>
            <person name="Berges H."/>
            <person name="Niebel A."/>
            <person name="Buitink J."/>
            <person name="Frugier F."/>
            <person name="Benhamed M."/>
            <person name="Crespi M."/>
            <person name="Gouzy J."/>
            <person name="Gamas P."/>
        </authorList>
    </citation>
    <scope>NUCLEOTIDE SEQUENCE [LARGE SCALE GENOMIC DNA]</scope>
    <source>
        <strain evidence="2">cv. Jemalong A17</strain>
    </source>
</reference>
<organism evidence="1 2">
    <name type="scientific">Medicago truncatula</name>
    <name type="common">Barrel medic</name>
    <name type="synonym">Medicago tribuloides</name>
    <dbReference type="NCBI Taxonomy" id="3880"/>
    <lineage>
        <taxon>Eukaryota</taxon>
        <taxon>Viridiplantae</taxon>
        <taxon>Streptophyta</taxon>
        <taxon>Embryophyta</taxon>
        <taxon>Tracheophyta</taxon>
        <taxon>Spermatophyta</taxon>
        <taxon>Magnoliopsida</taxon>
        <taxon>eudicotyledons</taxon>
        <taxon>Gunneridae</taxon>
        <taxon>Pentapetalae</taxon>
        <taxon>rosids</taxon>
        <taxon>fabids</taxon>
        <taxon>Fabales</taxon>
        <taxon>Fabaceae</taxon>
        <taxon>Papilionoideae</taxon>
        <taxon>50 kb inversion clade</taxon>
        <taxon>NPAAA clade</taxon>
        <taxon>Hologalegina</taxon>
        <taxon>IRL clade</taxon>
        <taxon>Trifolieae</taxon>
        <taxon>Medicago</taxon>
    </lineage>
</organism>
<accession>A0A396JTR1</accession>
<evidence type="ECO:0000313" key="2">
    <source>
        <dbReference type="Proteomes" id="UP000265566"/>
    </source>
</evidence>
<dbReference type="EMBL" id="PSQE01000001">
    <property type="protein sequence ID" value="RHN78047.1"/>
    <property type="molecule type" value="Genomic_DNA"/>
</dbReference>
<proteinExistence type="predicted"/>
<dbReference type="AlphaFoldDB" id="A0A396JTR1"/>
<sequence>MNVPIPRIRALDTTMSHHLLLRITCNKQLRIRLPHLTLQLPSQTFTSRSTPNDSHKRNLFTSQRLHLSAINPQRHSLNCQVVSNLYIIIPRNHMRRIRNILPKLRNMKHIVQVRKMWWQTNSICHCTNSL</sequence>
<name>A0A396JTR1_MEDTR</name>
<evidence type="ECO:0000313" key="1">
    <source>
        <dbReference type="EMBL" id="RHN78047.1"/>
    </source>
</evidence>